<protein>
    <submittedName>
        <fullName evidence="1">Uncharacterized protein</fullName>
    </submittedName>
</protein>
<proteinExistence type="predicted"/>
<name>A0A0A8ZRE4_ARUDO</name>
<evidence type="ECO:0000313" key="1">
    <source>
        <dbReference type="EMBL" id="JAD39330.1"/>
    </source>
</evidence>
<dbReference type="EMBL" id="GBRH01258565">
    <property type="protein sequence ID" value="JAD39330.1"/>
    <property type="molecule type" value="Transcribed_RNA"/>
</dbReference>
<dbReference type="AlphaFoldDB" id="A0A0A8ZRE4"/>
<sequence>MPIDTICQYPACIISHLPDIRKGK</sequence>
<organism evidence="1">
    <name type="scientific">Arundo donax</name>
    <name type="common">Giant reed</name>
    <name type="synonym">Donax arundinaceus</name>
    <dbReference type="NCBI Taxonomy" id="35708"/>
    <lineage>
        <taxon>Eukaryota</taxon>
        <taxon>Viridiplantae</taxon>
        <taxon>Streptophyta</taxon>
        <taxon>Embryophyta</taxon>
        <taxon>Tracheophyta</taxon>
        <taxon>Spermatophyta</taxon>
        <taxon>Magnoliopsida</taxon>
        <taxon>Liliopsida</taxon>
        <taxon>Poales</taxon>
        <taxon>Poaceae</taxon>
        <taxon>PACMAD clade</taxon>
        <taxon>Arundinoideae</taxon>
        <taxon>Arundineae</taxon>
        <taxon>Arundo</taxon>
    </lineage>
</organism>
<reference evidence="1" key="2">
    <citation type="journal article" date="2015" name="Data Brief">
        <title>Shoot transcriptome of the giant reed, Arundo donax.</title>
        <authorList>
            <person name="Barrero R.A."/>
            <person name="Guerrero F.D."/>
            <person name="Moolhuijzen P."/>
            <person name="Goolsby J.A."/>
            <person name="Tidwell J."/>
            <person name="Bellgard S.E."/>
            <person name="Bellgard M.I."/>
        </authorList>
    </citation>
    <scope>NUCLEOTIDE SEQUENCE</scope>
    <source>
        <tissue evidence="1">Shoot tissue taken approximately 20 cm above the soil surface</tissue>
    </source>
</reference>
<reference evidence="1" key="1">
    <citation type="submission" date="2014-09" db="EMBL/GenBank/DDBJ databases">
        <authorList>
            <person name="Magalhaes I.L.F."/>
            <person name="Oliveira U."/>
            <person name="Santos F.R."/>
            <person name="Vidigal T.H.D.A."/>
            <person name="Brescovit A.D."/>
            <person name="Santos A.J."/>
        </authorList>
    </citation>
    <scope>NUCLEOTIDE SEQUENCE</scope>
    <source>
        <tissue evidence="1">Shoot tissue taken approximately 20 cm above the soil surface</tissue>
    </source>
</reference>
<accession>A0A0A8ZRE4</accession>